<sequence length="43" mass="5232">MSHLRIPKNWTIQRSTPFSLKRMSLRHYLIITIQLKVYLVSYV</sequence>
<evidence type="ECO:0000313" key="1">
    <source>
        <dbReference type="EMBL" id="SDH43605.1"/>
    </source>
</evidence>
<evidence type="ECO:0000313" key="2">
    <source>
        <dbReference type="Proteomes" id="UP000198854"/>
    </source>
</evidence>
<accession>A0A1G8CDU3</accession>
<dbReference type="Proteomes" id="UP000198854">
    <property type="component" value="Unassembled WGS sequence"/>
</dbReference>
<dbReference type="AlphaFoldDB" id="A0A1G8CDU3"/>
<proteinExistence type="predicted"/>
<organism evidence="1 2">
    <name type="scientific">Vibrio xiamenensis</name>
    <dbReference type="NCBI Taxonomy" id="861298"/>
    <lineage>
        <taxon>Bacteria</taxon>
        <taxon>Pseudomonadati</taxon>
        <taxon>Pseudomonadota</taxon>
        <taxon>Gammaproteobacteria</taxon>
        <taxon>Vibrionales</taxon>
        <taxon>Vibrionaceae</taxon>
        <taxon>Vibrio</taxon>
    </lineage>
</organism>
<dbReference type="STRING" id="861298.SAMN04488136_11614"/>
<keyword evidence="2" id="KW-1185">Reference proteome</keyword>
<gene>
    <name evidence="1" type="ORF">SAMN04488136_11614</name>
</gene>
<name>A0A1G8CDU3_9VIBR</name>
<reference evidence="1 2" key="1">
    <citation type="submission" date="2016-10" db="EMBL/GenBank/DDBJ databases">
        <authorList>
            <person name="de Groot N.N."/>
        </authorList>
    </citation>
    <scope>NUCLEOTIDE SEQUENCE [LARGE SCALE GENOMIC DNA]</scope>
    <source>
        <strain evidence="1 2">CGMCC 1.10228</strain>
    </source>
</reference>
<dbReference type="EMBL" id="FNDD01000016">
    <property type="protein sequence ID" value="SDH43605.1"/>
    <property type="molecule type" value="Genomic_DNA"/>
</dbReference>
<protein>
    <submittedName>
        <fullName evidence="1">Uncharacterized protein</fullName>
    </submittedName>
</protein>